<name>A0AB38YJQ1_9GAMM</name>
<gene>
    <name evidence="1" type="ORF">NFC81_07120</name>
</gene>
<evidence type="ECO:0000313" key="1">
    <source>
        <dbReference type="EMBL" id="WLD59543.1"/>
    </source>
</evidence>
<accession>A0AB38YJQ1</accession>
<reference evidence="1" key="1">
    <citation type="submission" date="2022-07" db="EMBL/GenBank/DDBJ databases">
        <title>Complete genome sequence of Salinispirillum sp. LH10-3-1 capable of multiple carbohydrate inversion isolated from a soda lake.</title>
        <authorList>
            <person name="Liu J."/>
            <person name="Zhai Y."/>
            <person name="Zhang H."/>
            <person name="Yang H."/>
            <person name="Qu J."/>
            <person name="Li J."/>
        </authorList>
    </citation>
    <scope>NUCLEOTIDE SEQUENCE</scope>
    <source>
        <strain evidence="1">LH 10-3-1</strain>
    </source>
</reference>
<dbReference type="RefSeq" id="WP_304996835.1">
    <property type="nucleotide sequence ID" value="NZ_CP101717.1"/>
</dbReference>
<dbReference type="EMBL" id="CP101717">
    <property type="protein sequence ID" value="WLD59543.1"/>
    <property type="molecule type" value="Genomic_DNA"/>
</dbReference>
<dbReference type="Pfam" id="PF11225">
    <property type="entry name" value="DUF3024"/>
    <property type="match status" value="1"/>
</dbReference>
<organism evidence="1">
    <name type="scientific">Salinispirillum sp. LH 10-3-1</name>
    <dbReference type="NCBI Taxonomy" id="2952525"/>
    <lineage>
        <taxon>Bacteria</taxon>
        <taxon>Pseudomonadati</taxon>
        <taxon>Pseudomonadota</taxon>
        <taxon>Gammaproteobacteria</taxon>
        <taxon>Oceanospirillales</taxon>
        <taxon>Saccharospirillaceae</taxon>
        <taxon>Salinispirillum</taxon>
    </lineage>
</organism>
<protein>
    <submittedName>
        <fullName evidence="1">DUF3024 domain-containing protein</fullName>
    </submittedName>
</protein>
<sequence>MRNQISKPNSTVPTDFERRQIDRQVQNFLLNVVPVNYRGPGEVRFSAEQWTVELFEVQAHPVHRQRGVRLPLALLRSDGRGQPWQLFFRGEQGHWREYPVTDKQPFLRLEAALAEIESDKYRVFW</sequence>
<dbReference type="InterPro" id="IPR021388">
    <property type="entry name" value="DUF3024"/>
</dbReference>
<proteinExistence type="predicted"/>
<dbReference type="AlphaFoldDB" id="A0AB38YJQ1"/>